<dbReference type="PANTHER" id="PTHR33540:SF2">
    <property type="entry name" value="TRNA THREONYLCARBAMOYLADENOSINE BIOSYNTHESIS PROTEIN TSAE"/>
    <property type="match status" value="1"/>
</dbReference>
<evidence type="ECO:0000256" key="6">
    <source>
        <dbReference type="ARBA" id="ARBA00022723"/>
    </source>
</evidence>
<comment type="caution">
    <text evidence="12">The sequence shown here is derived from an EMBL/GenBank/DDBJ whole genome shotgun (WGS) entry which is preliminary data.</text>
</comment>
<evidence type="ECO:0000256" key="10">
    <source>
        <dbReference type="ARBA" id="ARBA00032441"/>
    </source>
</evidence>
<dbReference type="InterPro" id="IPR027417">
    <property type="entry name" value="P-loop_NTPase"/>
</dbReference>
<feature type="compositionally biased region" description="Acidic residues" evidence="11">
    <location>
        <begin position="175"/>
        <end position="186"/>
    </location>
</feature>
<dbReference type="NCBIfam" id="TIGR00150">
    <property type="entry name" value="T6A_YjeE"/>
    <property type="match status" value="1"/>
</dbReference>
<evidence type="ECO:0000313" key="13">
    <source>
        <dbReference type="Proteomes" id="UP000241769"/>
    </source>
</evidence>
<keyword evidence="7" id="KW-0547">Nucleotide-binding</keyword>
<dbReference type="Gene3D" id="3.40.50.300">
    <property type="entry name" value="P-loop containing nucleotide triphosphate hydrolases"/>
    <property type="match status" value="1"/>
</dbReference>
<dbReference type="AlphaFoldDB" id="A0A2P6N5Z7"/>
<evidence type="ECO:0000256" key="4">
    <source>
        <dbReference type="ARBA" id="ARBA00022490"/>
    </source>
</evidence>
<keyword evidence="4" id="KW-0963">Cytoplasm</keyword>
<keyword evidence="5" id="KW-0819">tRNA processing</keyword>
<dbReference type="STRING" id="1890364.A0A2P6N5Z7"/>
<dbReference type="SUPFAM" id="SSF52540">
    <property type="entry name" value="P-loop containing nucleoside triphosphate hydrolases"/>
    <property type="match status" value="1"/>
</dbReference>
<evidence type="ECO:0000256" key="7">
    <source>
        <dbReference type="ARBA" id="ARBA00022741"/>
    </source>
</evidence>
<dbReference type="Pfam" id="PF02367">
    <property type="entry name" value="TsaE"/>
    <property type="match status" value="1"/>
</dbReference>
<dbReference type="GO" id="GO:0046872">
    <property type="term" value="F:metal ion binding"/>
    <property type="evidence" value="ECO:0007669"/>
    <property type="project" value="UniProtKB-KW"/>
</dbReference>
<comment type="subcellular location">
    <subcellularLocation>
        <location evidence="1">Cytoplasm</location>
    </subcellularLocation>
</comment>
<dbReference type="InterPro" id="IPR003442">
    <property type="entry name" value="T6A_TsaE"/>
</dbReference>
<dbReference type="OrthoDB" id="507945at2759"/>
<keyword evidence="9" id="KW-0460">Magnesium</keyword>
<evidence type="ECO:0000256" key="1">
    <source>
        <dbReference type="ARBA" id="ARBA00004496"/>
    </source>
</evidence>
<evidence type="ECO:0000256" key="5">
    <source>
        <dbReference type="ARBA" id="ARBA00022694"/>
    </source>
</evidence>
<evidence type="ECO:0000313" key="12">
    <source>
        <dbReference type="EMBL" id="PRP79375.1"/>
    </source>
</evidence>
<sequence>MHTSRFIRINSCLRPTTPCLRHVRHLSSPTLAVTVLGPGGTKKVASCVANLTKPGDVILLDGDLGVGKTTFARGFLREKMNDPHLQVTSPTFILTNEYEKGDVKVHHIDLYRLDTGQKEDFDVLQLDSVFQKDISLIEWPQRLSGRHPEEYLDVNISIPPLGESISATMSKKMEDEDAEEDGEEGDEKPMSTELNGIG</sequence>
<evidence type="ECO:0000256" key="11">
    <source>
        <dbReference type="SAM" id="MobiDB-lite"/>
    </source>
</evidence>
<name>A0A2P6N5Z7_9EUKA</name>
<organism evidence="12 13">
    <name type="scientific">Planoprotostelium fungivorum</name>
    <dbReference type="NCBI Taxonomy" id="1890364"/>
    <lineage>
        <taxon>Eukaryota</taxon>
        <taxon>Amoebozoa</taxon>
        <taxon>Evosea</taxon>
        <taxon>Variosea</taxon>
        <taxon>Cavosteliida</taxon>
        <taxon>Cavosteliaceae</taxon>
        <taxon>Planoprotostelium</taxon>
    </lineage>
</organism>
<dbReference type="GO" id="GO:0005524">
    <property type="term" value="F:ATP binding"/>
    <property type="evidence" value="ECO:0007669"/>
    <property type="project" value="UniProtKB-KW"/>
</dbReference>
<evidence type="ECO:0000256" key="8">
    <source>
        <dbReference type="ARBA" id="ARBA00022840"/>
    </source>
</evidence>
<gene>
    <name evidence="12" type="ORF">PROFUN_12925</name>
</gene>
<protein>
    <recommendedName>
        <fullName evidence="3">tRNA threonylcarbamoyladenosine biosynthesis protein TsaE</fullName>
    </recommendedName>
    <alternativeName>
        <fullName evidence="10">t(6)A37 threonylcarbamoyladenosine biosynthesis protein TsaE</fullName>
    </alternativeName>
</protein>
<accession>A0A2P6N5Z7</accession>
<keyword evidence="8" id="KW-0067">ATP-binding</keyword>
<comment type="similarity">
    <text evidence="2">Belongs to the TsaE family.</text>
</comment>
<reference evidence="12 13" key="1">
    <citation type="journal article" date="2018" name="Genome Biol. Evol.">
        <title>Multiple Roots of Fruiting Body Formation in Amoebozoa.</title>
        <authorList>
            <person name="Hillmann F."/>
            <person name="Forbes G."/>
            <person name="Novohradska S."/>
            <person name="Ferling I."/>
            <person name="Riege K."/>
            <person name="Groth M."/>
            <person name="Westermann M."/>
            <person name="Marz M."/>
            <person name="Spaller T."/>
            <person name="Winckler T."/>
            <person name="Schaap P."/>
            <person name="Glockner G."/>
        </authorList>
    </citation>
    <scope>NUCLEOTIDE SEQUENCE [LARGE SCALE GENOMIC DNA]</scope>
    <source>
        <strain evidence="12 13">Jena</strain>
    </source>
</reference>
<dbReference type="EMBL" id="MDYQ01000186">
    <property type="protein sequence ID" value="PRP79375.1"/>
    <property type="molecule type" value="Genomic_DNA"/>
</dbReference>
<keyword evidence="13" id="KW-1185">Reference proteome</keyword>
<feature type="region of interest" description="Disordered" evidence="11">
    <location>
        <begin position="170"/>
        <end position="198"/>
    </location>
</feature>
<proteinExistence type="inferred from homology"/>
<dbReference type="Proteomes" id="UP000241769">
    <property type="component" value="Unassembled WGS sequence"/>
</dbReference>
<evidence type="ECO:0000256" key="2">
    <source>
        <dbReference type="ARBA" id="ARBA00007599"/>
    </source>
</evidence>
<evidence type="ECO:0000256" key="3">
    <source>
        <dbReference type="ARBA" id="ARBA00019010"/>
    </source>
</evidence>
<keyword evidence="6" id="KW-0479">Metal-binding</keyword>
<dbReference type="GO" id="GO:0005737">
    <property type="term" value="C:cytoplasm"/>
    <property type="evidence" value="ECO:0007669"/>
    <property type="project" value="UniProtKB-SubCell"/>
</dbReference>
<evidence type="ECO:0000256" key="9">
    <source>
        <dbReference type="ARBA" id="ARBA00022842"/>
    </source>
</evidence>
<dbReference type="InParanoid" id="A0A2P6N5Z7"/>
<dbReference type="GO" id="GO:0002949">
    <property type="term" value="P:tRNA threonylcarbamoyladenosine modification"/>
    <property type="evidence" value="ECO:0007669"/>
    <property type="project" value="InterPro"/>
</dbReference>
<dbReference type="PANTHER" id="PTHR33540">
    <property type="entry name" value="TRNA THREONYLCARBAMOYLADENOSINE BIOSYNTHESIS PROTEIN TSAE"/>
    <property type="match status" value="1"/>
</dbReference>